<dbReference type="Pfam" id="PF07362">
    <property type="entry name" value="CcdA"/>
    <property type="match status" value="1"/>
</dbReference>
<keyword evidence="3" id="KW-1185">Reference proteome</keyword>
<dbReference type="AlphaFoldDB" id="A0A543PDE8"/>
<evidence type="ECO:0000256" key="1">
    <source>
        <dbReference type="ARBA" id="ARBA00022649"/>
    </source>
</evidence>
<dbReference type="Proteomes" id="UP000319865">
    <property type="component" value="Unassembled WGS sequence"/>
</dbReference>
<comment type="caution">
    <text evidence="2">The sequence shown here is derived from an EMBL/GenBank/DDBJ whole genome shotgun (WGS) entry which is preliminary data.</text>
</comment>
<evidence type="ECO:0000313" key="3">
    <source>
        <dbReference type="Proteomes" id="UP000319865"/>
    </source>
</evidence>
<sequence length="85" mass="8911">MRMARVNITVPDELVEQAREAGLNVSRLASAALAEELDRQAKVAALDAYLLELDAELGPISAAEAEAAQTWVAGLPTTPNAGRPA</sequence>
<organism evidence="2 3">
    <name type="scientific">Blastococcus colisei</name>
    <dbReference type="NCBI Taxonomy" id="1564162"/>
    <lineage>
        <taxon>Bacteria</taxon>
        <taxon>Bacillati</taxon>
        <taxon>Actinomycetota</taxon>
        <taxon>Actinomycetes</taxon>
        <taxon>Geodermatophilales</taxon>
        <taxon>Geodermatophilaceae</taxon>
        <taxon>Blastococcus</taxon>
    </lineage>
</organism>
<dbReference type="InterPro" id="IPR009956">
    <property type="entry name" value="Post-segregation_anti-tox_CcdA"/>
</dbReference>
<protein>
    <submittedName>
        <fullName evidence="2">Post-segregation antitoxin CcdA</fullName>
    </submittedName>
</protein>
<reference evidence="2 3" key="1">
    <citation type="submission" date="2019-06" db="EMBL/GenBank/DDBJ databases">
        <title>Sequencing the genomes of 1000 actinobacteria strains.</title>
        <authorList>
            <person name="Klenk H.-P."/>
        </authorList>
    </citation>
    <scope>NUCLEOTIDE SEQUENCE [LARGE SCALE GENOMIC DNA]</scope>
    <source>
        <strain evidence="2 3">DSM 46837</strain>
    </source>
</reference>
<accession>A0A543PDE8</accession>
<name>A0A543PDE8_9ACTN</name>
<dbReference type="EMBL" id="VFQE01000001">
    <property type="protein sequence ID" value="TQN42093.1"/>
    <property type="molecule type" value="Genomic_DNA"/>
</dbReference>
<evidence type="ECO:0000313" key="2">
    <source>
        <dbReference type="EMBL" id="TQN42093.1"/>
    </source>
</evidence>
<proteinExistence type="predicted"/>
<gene>
    <name evidence="2" type="ORF">FHU33_1486</name>
</gene>
<keyword evidence="1" id="KW-1277">Toxin-antitoxin system</keyword>